<keyword evidence="3" id="KW-1185">Reference proteome</keyword>
<dbReference type="EMBL" id="CADEAL010000089">
    <property type="protein sequence ID" value="CAB1414108.1"/>
    <property type="molecule type" value="Genomic_DNA"/>
</dbReference>
<feature type="region of interest" description="Disordered" evidence="1">
    <location>
        <begin position="43"/>
        <end position="74"/>
    </location>
</feature>
<dbReference type="Proteomes" id="UP001153269">
    <property type="component" value="Unassembled WGS sequence"/>
</dbReference>
<comment type="caution">
    <text evidence="2">The sequence shown here is derived from an EMBL/GenBank/DDBJ whole genome shotgun (WGS) entry which is preliminary data.</text>
</comment>
<dbReference type="AlphaFoldDB" id="A0A9N7Y652"/>
<name>A0A9N7Y652_PLEPL</name>
<reference evidence="2" key="1">
    <citation type="submission" date="2020-03" db="EMBL/GenBank/DDBJ databases">
        <authorList>
            <person name="Weist P."/>
        </authorList>
    </citation>
    <scope>NUCLEOTIDE SEQUENCE</scope>
</reference>
<protein>
    <submittedName>
        <fullName evidence="2">Uncharacterized protein</fullName>
    </submittedName>
</protein>
<sequence>MDEARTGCCVFPSCSLTFLSPPTGGDPPPVPSIGDGRVHTLRSPVREVEAEEDSASTGDTMSREPDAALDSRETLRSDELMMYLQTVWRRKSVTAGTEVHVTSRK</sequence>
<evidence type="ECO:0000313" key="2">
    <source>
        <dbReference type="EMBL" id="CAB1414108.1"/>
    </source>
</evidence>
<evidence type="ECO:0000256" key="1">
    <source>
        <dbReference type="SAM" id="MobiDB-lite"/>
    </source>
</evidence>
<organism evidence="2 3">
    <name type="scientific">Pleuronectes platessa</name>
    <name type="common">European plaice</name>
    <dbReference type="NCBI Taxonomy" id="8262"/>
    <lineage>
        <taxon>Eukaryota</taxon>
        <taxon>Metazoa</taxon>
        <taxon>Chordata</taxon>
        <taxon>Craniata</taxon>
        <taxon>Vertebrata</taxon>
        <taxon>Euteleostomi</taxon>
        <taxon>Actinopterygii</taxon>
        <taxon>Neopterygii</taxon>
        <taxon>Teleostei</taxon>
        <taxon>Neoteleostei</taxon>
        <taxon>Acanthomorphata</taxon>
        <taxon>Carangaria</taxon>
        <taxon>Pleuronectiformes</taxon>
        <taxon>Pleuronectoidei</taxon>
        <taxon>Pleuronectidae</taxon>
        <taxon>Pleuronectes</taxon>
    </lineage>
</organism>
<evidence type="ECO:0000313" key="3">
    <source>
        <dbReference type="Proteomes" id="UP001153269"/>
    </source>
</evidence>
<feature type="compositionally biased region" description="Basic and acidic residues" evidence="1">
    <location>
        <begin position="61"/>
        <end position="74"/>
    </location>
</feature>
<proteinExistence type="predicted"/>
<gene>
    <name evidence="2" type="ORF">PLEPLA_LOCUS1812</name>
</gene>
<accession>A0A9N7Y652</accession>